<dbReference type="EMBL" id="GEEE01009869">
    <property type="protein sequence ID" value="JAP53356.1"/>
    <property type="molecule type" value="Transcribed_RNA"/>
</dbReference>
<feature type="transmembrane region" description="Helical" evidence="7">
    <location>
        <begin position="331"/>
        <end position="353"/>
    </location>
</feature>
<feature type="transmembrane region" description="Helical" evidence="7">
    <location>
        <begin position="461"/>
        <end position="485"/>
    </location>
</feature>
<feature type="transmembrane region" description="Helical" evidence="7">
    <location>
        <begin position="204"/>
        <end position="220"/>
    </location>
</feature>
<feature type="transmembrane region" description="Helical" evidence="7">
    <location>
        <begin position="397"/>
        <end position="419"/>
    </location>
</feature>
<evidence type="ECO:0000313" key="9">
    <source>
        <dbReference type="EMBL" id="JAP53356.1"/>
    </source>
</evidence>
<gene>
    <name evidence="9" type="primary">NTCP2</name>
    <name evidence="9" type="ORF">TR137409</name>
</gene>
<feature type="transmembrane region" description="Helical" evidence="7">
    <location>
        <begin position="240"/>
        <end position="258"/>
    </location>
</feature>
<comment type="subcellular location">
    <subcellularLocation>
        <location evidence="1">Membrane</location>
        <topology evidence="1">Multi-pass membrane protein</topology>
    </subcellularLocation>
</comment>
<dbReference type="Gene3D" id="1.20.1530.20">
    <property type="match status" value="1"/>
</dbReference>
<dbReference type="PANTHER" id="PTHR10361">
    <property type="entry name" value="SODIUM-BILE ACID COTRANSPORTER"/>
    <property type="match status" value="1"/>
</dbReference>
<organism evidence="9">
    <name type="scientific">Schistocephalus solidus</name>
    <name type="common">Tapeworm</name>
    <dbReference type="NCBI Taxonomy" id="70667"/>
    <lineage>
        <taxon>Eukaryota</taxon>
        <taxon>Metazoa</taxon>
        <taxon>Spiralia</taxon>
        <taxon>Lophotrochozoa</taxon>
        <taxon>Platyhelminthes</taxon>
        <taxon>Cestoda</taxon>
        <taxon>Eucestoda</taxon>
        <taxon>Diphyllobothriidea</taxon>
        <taxon>Diphyllobothriidae</taxon>
        <taxon>Schistocephalus</taxon>
    </lineage>
</organism>
<feature type="transmembrane region" description="Helical" evidence="7">
    <location>
        <begin position="296"/>
        <end position="319"/>
    </location>
</feature>
<feature type="non-terminal residue" evidence="9">
    <location>
        <position position="1"/>
    </location>
</feature>
<dbReference type="InterPro" id="IPR038770">
    <property type="entry name" value="Na+/solute_symporter_sf"/>
</dbReference>
<sequence>TRCTVAHLLLVVALGGNERDMLALGPFSCLHFLLSLLLLCSPLVLSLQNDEGIGGLPVNHDYIDVRRRVDRMTKENSTHLTTFFTTDDLNISFSCEIEQFRLTEYSEEFTASCFISYASKAPRLLAYTVDRPVSLLLPPQNVTTLPMTLGAIVDFSITLKPEQLGLAYVLIYASPLNSTADYEPLLVSGFRILILRKSGIVDRIFRIGLIILLFVVSFLMGCELDIDILRKHLRKPIGPVIGFSCQFILMPAIALALAKLCPISPEFGFGLFVIGSAPGGGASNVWTRLLGGDLNLSITMTLISSLAALGMIPLLLLTLGNLLNPLSVGRLPYGMITVQILYIFLPIAGSLLLRRIRPSLADKLRLGVRPTALIFLLYVVIFGSVAYLPIYRLMARYPLLLVAGATLPYVGFLLGFIFARLLCRPWPVVTAIAIETGVQNSGVAILILINAMPQPEGDMGAIMPIIVALMTPLPLLCAFLVHSLVSLVKRKKREDVPN</sequence>
<dbReference type="InterPro" id="IPR002657">
    <property type="entry name" value="BilAc:Na_symport/Acr3"/>
</dbReference>
<dbReference type="GO" id="GO:0016020">
    <property type="term" value="C:membrane"/>
    <property type="evidence" value="ECO:0007669"/>
    <property type="project" value="UniProtKB-SubCell"/>
</dbReference>
<evidence type="ECO:0000256" key="1">
    <source>
        <dbReference type="ARBA" id="ARBA00004141"/>
    </source>
</evidence>
<reference evidence="9" key="1">
    <citation type="submission" date="2016-01" db="EMBL/GenBank/DDBJ databases">
        <title>Reference transcriptome for the parasite Schistocephalus solidus: insights into the molecular evolution of parasitism.</title>
        <authorList>
            <person name="Hebert F.O."/>
            <person name="Grambauer S."/>
            <person name="Barber I."/>
            <person name="Landry C.R."/>
            <person name="Aubin-Horth N."/>
        </authorList>
    </citation>
    <scope>NUCLEOTIDE SEQUENCE</scope>
</reference>
<dbReference type="PANTHER" id="PTHR10361:SF28">
    <property type="entry name" value="P3 PROTEIN-RELATED"/>
    <property type="match status" value="1"/>
</dbReference>
<evidence type="ECO:0000256" key="5">
    <source>
        <dbReference type="ARBA" id="ARBA00022989"/>
    </source>
</evidence>
<dbReference type="AlphaFoldDB" id="A0A0X3Q1D9"/>
<evidence type="ECO:0000256" key="6">
    <source>
        <dbReference type="ARBA" id="ARBA00023136"/>
    </source>
</evidence>
<comment type="similarity">
    <text evidence="2">Belongs to the bile acid:sodium symporter (BASS) (TC 2.A.28) family.</text>
</comment>
<evidence type="ECO:0000256" key="4">
    <source>
        <dbReference type="ARBA" id="ARBA00022847"/>
    </source>
</evidence>
<name>A0A0X3Q1D9_SCHSO</name>
<keyword evidence="5 7" id="KW-1133">Transmembrane helix</keyword>
<dbReference type="GO" id="GO:0015293">
    <property type="term" value="F:symporter activity"/>
    <property type="evidence" value="ECO:0007669"/>
    <property type="project" value="UniProtKB-KW"/>
</dbReference>
<feature type="signal peptide" evidence="8">
    <location>
        <begin position="1"/>
        <end position="46"/>
    </location>
</feature>
<evidence type="ECO:0000256" key="3">
    <source>
        <dbReference type="ARBA" id="ARBA00022692"/>
    </source>
</evidence>
<evidence type="ECO:0000256" key="2">
    <source>
        <dbReference type="ARBA" id="ARBA00006528"/>
    </source>
</evidence>
<feature type="transmembrane region" description="Helical" evidence="7">
    <location>
        <begin position="373"/>
        <end position="391"/>
    </location>
</feature>
<keyword evidence="6 7" id="KW-0472">Membrane</keyword>
<keyword evidence="3 7" id="KW-0812">Transmembrane</keyword>
<keyword evidence="4" id="KW-0769">Symport</keyword>
<dbReference type="InterPro" id="IPR004710">
    <property type="entry name" value="Bilac:Na_transpt"/>
</dbReference>
<feature type="transmembrane region" description="Helical" evidence="7">
    <location>
        <begin position="426"/>
        <end position="449"/>
    </location>
</feature>
<proteinExistence type="inferred from homology"/>
<keyword evidence="8" id="KW-0732">Signal</keyword>
<keyword evidence="4" id="KW-0813">Transport</keyword>
<dbReference type="Pfam" id="PF01758">
    <property type="entry name" value="SBF"/>
    <property type="match status" value="1"/>
</dbReference>
<feature type="chain" id="PRO_5007051421" evidence="8">
    <location>
        <begin position="47"/>
        <end position="498"/>
    </location>
</feature>
<evidence type="ECO:0000256" key="7">
    <source>
        <dbReference type="SAM" id="Phobius"/>
    </source>
</evidence>
<evidence type="ECO:0000256" key="8">
    <source>
        <dbReference type="SAM" id="SignalP"/>
    </source>
</evidence>
<accession>A0A0X3Q1D9</accession>
<protein>
    <submittedName>
        <fullName evidence="9">Ileal sodium/bile acid cotransporter</fullName>
    </submittedName>
</protein>